<accession>A0A0R1WPX9</accession>
<sequence length="215" mass="24620">MLDLIFDGIGALGVVSNWIKSVFKGNKKIIVTQTSPYFVAQNVSQVYYPGYFNTEAFQNDTKMLHEFSDVSQRVGNWLNGDPSHYGKADVYKVYDAYETLLFFKLKLESETAIYDVKIVLDEKYALYISEIDSKDEIGLIIPKSQSNHLKIMYTNDGNILKYKKEYDVEKKKVGYSDTNEVILKRRKRCVVTSYSVKDVFDAGVIKKHKLSSATV</sequence>
<reference evidence="1 2" key="1">
    <citation type="journal article" date="2015" name="Genome Announc.">
        <title>Expanding the biotechnology potential of lactobacilli through comparative genomics of 213 strains and associated genera.</title>
        <authorList>
            <person name="Sun Z."/>
            <person name="Harris H.M."/>
            <person name="McCann A."/>
            <person name="Guo C."/>
            <person name="Argimon S."/>
            <person name="Zhang W."/>
            <person name="Yang X."/>
            <person name="Jeffery I.B."/>
            <person name="Cooney J.C."/>
            <person name="Kagawa T.F."/>
            <person name="Liu W."/>
            <person name="Song Y."/>
            <person name="Salvetti E."/>
            <person name="Wrobel A."/>
            <person name="Rasinkangas P."/>
            <person name="Parkhill J."/>
            <person name="Rea M.C."/>
            <person name="O'Sullivan O."/>
            <person name="Ritari J."/>
            <person name="Douillard F.P."/>
            <person name="Paul Ross R."/>
            <person name="Yang R."/>
            <person name="Briner A.E."/>
            <person name="Felis G.E."/>
            <person name="de Vos W.M."/>
            <person name="Barrangou R."/>
            <person name="Klaenhammer T.R."/>
            <person name="Caufield P.W."/>
            <person name="Cui Y."/>
            <person name="Zhang H."/>
            <person name="O'Toole P.W."/>
        </authorList>
    </citation>
    <scope>NUCLEOTIDE SEQUENCE [LARGE SCALE GENOMIC DNA]</scope>
    <source>
        <strain evidence="1 2">DSM 18933</strain>
    </source>
</reference>
<proteinExistence type="predicted"/>
<dbReference type="RefSeq" id="WP_025023018.1">
    <property type="nucleotide sequence ID" value="NZ_AZGD01000025.1"/>
</dbReference>
<name>A0A0R1WPX9_9LACO</name>
<protein>
    <submittedName>
        <fullName evidence="1">Uncharacterized protein</fullName>
    </submittedName>
</protein>
<dbReference type="Proteomes" id="UP000051054">
    <property type="component" value="Unassembled WGS sequence"/>
</dbReference>
<evidence type="ECO:0000313" key="2">
    <source>
        <dbReference type="Proteomes" id="UP000051054"/>
    </source>
</evidence>
<keyword evidence="2" id="KW-1185">Reference proteome</keyword>
<dbReference type="PATRIC" id="fig|1423755.3.peg.1314"/>
<comment type="caution">
    <text evidence="1">The sequence shown here is derived from an EMBL/GenBank/DDBJ whole genome shotgun (WGS) entry which is preliminary data.</text>
</comment>
<dbReference type="AlphaFoldDB" id="A0A0R1WPX9"/>
<gene>
    <name evidence="1" type="ORF">FC40_GL001243</name>
</gene>
<dbReference type="STRING" id="1423755.FC40_GL001243"/>
<dbReference type="EMBL" id="AZGD01000025">
    <property type="protein sequence ID" value="KRM19944.1"/>
    <property type="molecule type" value="Genomic_DNA"/>
</dbReference>
<evidence type="ECO:0000313" key="1">
    <source>
        <dbReference type="EMBL" id="KRM19944.1"/>
    </source>
</evidence>
<organism evidence="1 2">
    <name type="scientific">Ligilactobacillus hayakitensis DSM 18933 = JCM 14209</name>
    <dbReference type="NCBI Taxonomy" id="1423755"/>
    <lineage>
        <taxon>Bacteria</taxon>
        <taxon>Bacillati</taxon>
        <taxon>Bacillota</taxon>
        <taxon>Bacilli</taxon>
        <taxon>Lactobacillales</taxon>
        <taxon>Lactobacillaceae</taxon>
        <taxon>Ligilactobacillus</taxon>
    </lineage>
</organism>